<dbReference type="GO" id="GO:0060836">
    <property type="term" value="P:lymphatic endothelial cell differentiation"/>
    <property type="evidence" value="ECO:0007669"/>
    <property type="project" value="UniProtKB-ARBA"/>
</dbReference>
<accession>A0A3Q0CFG6</accession>
<organism evidence="9 10">
    <name type="scientific">Mesocricetus auratus</name>
    <name type="common">Golden hamster</name>
    <dbReference type="NCBI Taxonomy" id="10036"/>
    <lineage>
        <taxon>Eukaryota</taxon>
        <taxon>Metazoa</taxon>
        <taxon>Chordata</taxon>
        <taxon>Craniata</taxon>
        <taxon>Vertebrata</taxon>
        <taxon>Euteleostomi</taxon>
        <taxon>Mammalia</taxon>
        <taxon>Eutheria</taxon>
        <taxon>Euarchontoglires</taxon>
        <taxon>Glires</taxon>
        <taxon>Rodentia</taxon>
        <taxon>Myomorpha</taxon>
        <taxon>Muroidea</taxon>
        <taxon>Cricetidae</taxon>
        <taxon>Cricetinae</taxon>
        <taxon>Mesocricetus</taxon>
    </lineage>
</organism>
<dbReference type="PANTHER" id="PTHR12198">
    <property type="entry name" value="HOMEOBOX PROTEIN PROSPERO/PROX-1/CEH-26"/>
    <property type="match status" value="1"/>
</dbReference>
<dbReference type="GO" id="GO:0000978">
    <property type="term" value="F:RNA polymerase II cis-regulatory region sequence-specific DNA binding"/>
    <property type="evidence" value="ECO:0007669"/>
    <property type="project" value="TreeGrafter"/>
</dbReference>
<evidence type="ECO:0000256" key="3">
    <source>
        <dbReference type="ARBA" id="ARBA00023125"/>
    </source>
</evidence>
<reference evidence="10" key="1">
    <citation type="submission" date="2025-08" db="UniProtKB">
        <authorList>
            <consortium name="RefSeq"/>
        </authorList>
    </citation>
    <scope>IDENTIFICATION</scope>
    <source>
        <tissue evidence="10">Liver</tissue>
    </source>
</reference>
<name>A0A3Q0CFG6_MESAU</name>
<dbReference type="PANTHER" id="PTHR12198:SF5">
    <property type="entry name" value="PROSPERO HOMEOBOX PROTEIN 2"/>
    <property type="match status" value="1"/>
</dbReference>
<dbReference type="Pfam" id="PF05044">
    <property type="entry name" value="HPD"/>
    <property type="match status" value="1"/>
</dbReference>
<dbReference type="GO" id="GO:0035295">
    <property type="term" value="P:tube development"/>
    <property type="evidence" value="ECO:0007669"/>
    <property type="project" value="UniProtKB-ARBA"/>
</dbReference>
<dbReference type="RefSeq" id="XP_021078889.1">
    <property type="nucleotide sequence ID" value="XM_021223230.2"/>
</dbReference>
<feature type="compositionally biased region" description="Polar residues" evidence="7">
    <location>
        <begin position="260"/>
        <end position="274"/>
    </location>
</feature>
<gene>
    <name evidence="10" type="primary">Prox2</name>
</gene>
<dbReference type="GO" id="GO:0005737">
    <property type="term" value="C:cytoplasm"/>
    <property type="evidence" value="ECO:0007669"/>
    <property type="project" value="UniProtKB-ARBA"/>
</dbReference>
<dbReference type="CTD" id="283571"/>
<dbReference type="GO" id="GO:0060059">
    <property type="term" value="P:embryonic retina morphogenesis in camera-type eye"/>
    <property type="evidence" value="ECO:0007669"/>
    <property type="project" value="UniProtKB-ARBA"/>
</dbReference>
<dbReference type="Proteomes" id="UP000886700">
    <property type="component" value="Unplaced"/>
</dbReference>
<dbReference type="InterPro" id="IPR039350">
    <property type="entry name" value="Prospero_homeodomain"/>
</dbReference>
<proteinExistence type="predicted"/>
<dbReference type="GO" id="GO:0005634">
    <property type="term" value="C:nucleus"/>
    <property type="evidence" value="ECO:0007669"/>
    <property type="project" value="UniProtKB-SubCell"/>
</dbReference>
<evidence type="ECO:0000259" key="8">
    <source>
        <dbReference type="PROSITE" id="PS51818"/>
    </source>
</evidence>
<feature type="domain" description="Prospero" evidence="8">
    <location>
        <begin position="433"/>
        <end position="591"/>
    </location>
</feature>
<dbReference type="GO" id="GO:0031016">
    <property type="term" value="P:pancreas development"/>
    <property type="evidence" value="ECO:0007669"/>
    <property type="project" value="UniProtKB-ARBA"/>
</dbReference>
<evidence type="ECO:0000313" key="10">
    <source>
        <dbReference type="RefSeq" id="XP_021078889.1"/>
    </source>
</evidence>
<feature type="region of interest" description="Disordered" evidence="7">
    <location>
        <begin position="154"/>
        <end position="185"/>
    </location>
</feature>
<keyword evidence="9" id="KW-1185">Reference proteome</keyword>
<feature type="region of interest" description="Disordered" evidence="7">
    <location>
        <begin position="260"/>
        <end position="283"/>
    </location>
</feature>
<sequence length="593" mass="66199">MDLPPVLLSPQSQTCTHLAETCMERERSPPTAELGRDSFPSGQLPSSSLADADWFWDEHIQAKRARVETIVRGMCLSPSPVVPGSARARESSCCPEKARERKRKQSLPTHQGPLKSGPAWDRGPKKRGTRVKEQLHLLKQQLRHLQEHVLQATESRAPAQGPGDTEQRSPPRAKQRNSFLSSPWTVEIKPHQSSSKDVYGAVKPRTAEVQQQAEEPMLHPSGPRALVETLRKELNRAVSQAVDSVLQQVLLDPPDHLTRQEQSCQGLASEGRSQPSPPGRSAHREPLALATLPRRVQPQAGAPLGNSSLATPLDSPMCPVSPRAVPKPYQSPLANCPLTAVPSHMWENQILSQLLGRGPDGHWSGSPPQDVSSQSRPSPESAQQPWVLSQQQPALSFTSVHLESRPLLPPVKMEQGVLQGMADMISFSSIHIQEGLSPGHLKKAKLMFFFTRYPSSNLLKAYFPDVQFNRCITSQMIKWFSNFREFYYIQMEKYARQAISDGVTNPKMLAVLRDSEIFRVLNTHYNKGNDFEVPDCFLEIATLTLQEFFKAVSAGKDTDPSWKKPIYKIISKLDSDIPEILKSSNYPQELFRS</sequence>
<dbReference type="InterPro" id="IPR023082">
    <property type="entry name" value="Homeo_prospero_dom"/>
</dbReference>
<dbReference type="InterPro" id="IPR009057">
    <property type="entry name" value="Homeodomain-like_sf"/>
</dbReference>
<dbReference type="GO" id="GO:0045165">
    <property type="term" value="P:cell fate commitment"/>
    <property type="evidence" value="ECO:0007669"/>
    <property type="project" value="UniProtKB-ARBA"/>
</dbReference>
<feature type="region of interest" description="Disordered" evidence="7">
    <location>
        <begin position="24"/>
        <end position="45"/>
    </location>
</feature>
<keyword evidence="4 10" id="KW-0371">Homeobox</keyword>
<feature type="region of interest" description="Disordered" evidence="7">
    <location>
        <begin position="78"/>
        <end position="130"/>
    </location>
</feature>
<dbReference type="GO" id="GO:0048646">
    <property type="term" value="P:anatomical structure formation involved in morphogenesis"/>
    <property type="evidence" value="ECO:0007669"/>
    <property type="project" value="UniProtKB-ARBA"/>
</dbReference>
<evidence type="ECO:0000256" key="2">
    <source>
        <dbReference type="ARBA" id="ARBA00023015"/>
    </source>
</evidence>
<dbReference type="GO" id="GO:0007417">
    <property type="term" value="P:central nervous system development"/>
    <property type="evidence" value="ECO:0007669"/>
    <property type="project" value="UniProtKB-ARBA"/>
</dbReference>
<dbReference type="GO" id="GO:0000981">
    <property type="term" value="F:DNA-binding transcription factor activity, RNA polymerase II-specific"/>
    <property type="evidence" value="ECO:0007669"/>
    <property type="project" value="TreeGrafter"/>
</dbReference>
<keyword evidence="2" id="KW-0805">Transcription regulation</keyword>
<dbReference type="InterPro" id="IPR037131">
    <property type="entry name" value="Homeo_prospero_dom_sf"/>
</dbReference>
<evidence type="ECO:0000313" key="9">
    <source>
        <dbReference type="Proteomes" id="UP000886700"/>
    </source>
</evidence>
<keyword evidence="5" id="KW-0804">Transcription</keyword>
<comment type="subcellular location">
    <subcellularLocation>
        <location evidence="1">Nucleus</location>
    </subcellularLocation>
</comment>
<evidence type="ECO:0000256" key="5">
    <source>
        <dbReference type="ARBA" id="ARBA00023163"/>
    </source>
</evidence>
<dbReference type="GO" id="GO:0070365">
    <property type="term" value="P:hepatocyte differentiation"/>
    <property type="evidence" value="ECO:0007669"/>
    <property type="project" value="UniProtKB-ARBA"/>
</dbReference>
<dbReference type="Gene3D" id="1.10.10.500">
    <property type="entry name" value="Homeo-prospero domain"/>
    <property type="match status" value="1"/>
</dbReference>
<keyword evidence="6" id="KW-0539">Nucleus</keyword>
<dbReference type="AlphaFoldDB" id="A0A3Q0CFG6"/>
<evidence type="ECO:0000256" key="4">
    <source>
        <dbReference type="ARBA" id="ARBA00023155"/>
    </source>
</evidence>
<dbReference type="PROSITE" id="PS51818">
    <property type="entry name" value="HOMEO_PROSPERO"/>
    <property type="match status" value="1"/>
</dbReference>
<feature type="region of interest" description="Disordered" evidence="7">
    <location>
        <begin position="356"/>
        <end position="387"/>
    </location>
</feature>
<dbReference type="GO" id="GO:0070309">
    <property type="term" value="P:lens fiber cell morphogenesis"/>
    <property type="evidence" value="ECO:0007669"/>
    <property type="project" value="UniProtKB-ARBA"/>
</dbReference>
<evidence type="ECO:0000256" key="1">
    <source>
        <dbReference type="ARBA" id="ARBA00004123"/>
    </source>
</evidence>
<feature type="compositionally biased region" description="Polar residues" evidence="7">
    <location>
        <begin position="366"/>
        <end position="387"/>
    </location>
</feature>
<protein>
    <submittedName>
        <fullName evidence="10">Prospero homeobox protein 2 isoform X1</fullName>
    </submittedName>
</protein>
<dbReference type="STRING" id="10036.ENSMAUP00000006730"/>
<evidence type="ECO:0000256" key="6">
    <source>
        <dbReference type="ARBA" id="ARBA00023242"/>
    </source>
</evidence>
<dbReference type="SUPFAM" id="SSF46689">
    <property type="entry name" value="Homeodomain-like"/>
    <property type="match status" value="1"/>
</dbReference>
<evidence type="ECO:0000256" key="7">
    <source>
        <dbReference type="SAM" id="MobiDB-lite"/>
    </source>
</evidence>
<dbReference type="FunFam" id="1.10.10.500:FF:000001">
    <property type="entry name" value="Prospero homeobox protein 1"/>
    <property type="match status" value="1"/>
</dbReference>
<dbReference type="OrthoDB" id="10038576at2759"/>
<keyword evidence="3 10" id="KW-0238">DNA-binding</keyword>
<dbReference type="GeneID" id="101840330"/>